<dbReference type="PANTHER" id="PTHR21286">
    <property type="entry name" value="NUCLEAR PORE COMPLEX PROTEIN NUP160"/>
    <property type="match status" value="1"/>
</dbReference>
<protein>
    <recommendedName>
        <fullName evidence="8">Nuclear pore complex protein Nup160</fullName>
    </recommendedName>
</protein>
<keyword evidence="3" id="KW-0539">Nucleus</keyword>
<sequence length="1261" mass="141625">MHWLQSVNSSLSSYTPAHNVDIHFVDIPIARSQNVQRTTELRPEATICRLNDSTAFIHARLTDANTVLELMHLDWLEGSKNADAVESSKNLRYQIRFSATMLPIIRFSQDNNAVWCFLLSENNCLTRIRIAKDKMFTEPLSEGYCVIQSLDQDVEPVTFDVTSSAHVIIGCENGSLIHLSDPSNGSKANDRFTMHEISPQDINTQINAHNYLSSIPFLSQLFTEITSPSDQRSQQPIALAVHSVEMSPTATMIAALCRDKKLRVWLSHSDHTPSQAVASLPTFDSNNNLKEGTSNVLRETIPGSIADSSSNILQMIIGEQDEFDASPRNLIRLFQLSKDHFCMFVFVPTSGNPHFATYSITLQDEDIGTMELTSVVHCNVINEEGLVGFDVVLDGDEAVLWTVWHQDAVAVVRSVRLFNVGQKSNSSADKVSRNPRWRTVLPDNLQSRITFEDLKDPEVSHKFLEHIFTPGAFNDSNVKKALMAYIDNVDAHERTLPQDDFLTNNEDKEIHEVSSIGNSSDEDRPTLKDHVEEFVAMHIVKEDQDDETHQVSVNTEWEKFYNLCCNFEDLEAIPMMIVAPAPANSDISNPLIIARHDGIITVRSLDELELLYYHYSPNKDDLLRQCFSPMELENKKFAEEEIQISKLVRDGKYAREAMKLASAMSSVVGLVSDETLNAIDSWLEKVLLQNSMALNADAVGHQLYKQFLSKCGISEDEENMAMTKLKESGQVDATIQLLLEALNDQSTTTAEGDKSSVVSDAVITNAASQLIKSRYALARNIIIVLSMLVALDTNQQIMKTTLERLEDCWQVLKAYSLLSWICKHSLEHEVVNKCSPIDDQTTENQQAGQQTTSELRTSSLVHLLISHYYPARVVTQSFQDTVTRNARHFIQQLGVLQPDGKLSETAILKIANSIELLGQPSIALNILQCLTSSDAILFEQARCWTIMGKSKKAESAFLRVGNSFDDFYEHQPQSKVNATLQSILSEDCNTLIDYYIEVANFAFSKSQAADLIIKFGKLALTSIEAVHDSKKKVQKHSEIAGALWYKVFVAYLLKDDLEGATSTLSSIQGLERQTAAAEYLVDWLAENDKLGQICTLPLPGLRSQVQEALSSKAEEQELPVCDSQPNFSKYLYAFHVYAGDYEPAARTMYKYAKRCQARMNVKEEVRQSVNSYLAVINAICLLSDDKRWISIDIQENGKSKSEVIDLPTVHKEYMISKAHLELMDLDAEVGKLDEMINLQEAIEKYEKHGQQPQAAILREYL</sequence>
<dbReference type="EMBL" id="JAEPQZ010000003">
    <property type="protein sequence ID" value="KAG2183802.1"/>
    <property type="molecule type" value="Genomic_DNA"/>
</dbReference>
<dbReference type="InterPro" id="IPR021717">
    <property type="entry name" value="Nucleoporin_Nup160"/>
</dbReference>
<proteinExistence type="predicted"/>
<dbReference type="Pfam" id="PF23354">
    <property type="entry name" value="TPR_NUP160_120_M"/>
    <property type="match status" value="1"/>
</dbReference>
<feature type="domain" description="Nucleoporin Nup120/160 beta-propeller" evidence="4">
    <location>
        <begin position="56"/>
        <end position="609"/>
    </location>
</feature>
<evidence type="ECO:0000313" key="7">
    <source>
        <dbReference type="Proteomes" id="UP000654370"/>
    </source>
</evidence>
<evidence type="ECO:0000256" key="2">
    <source>
        <dbReference type="ARBA" id="ARBA00022448"/>
    </source>
</evidence>
<reference evidence="6" key="1">
    <citation type="submission" date="2020-12" db="EMBL/GenBank/DDBJ databases">
        <title>Metabolic potential, ecology and presence of endohyphal bacteria is reflected in genomic diversity of Mucoromycotina.</title>
        <authorList>
            <person name="Muszewska A."/>
            <person name="Okrasinska A."/>
            <person name="Steczkiewicz K."/>
            <person name="Drgas O."/>
            <person name="Orlowska M."/>
            <person name="Perlinska-Lenart U."/>
            <person name="Aleksandrzak-Piekarczyk T."/>
            <person name="Szatraj K."/>
            <person name="Zielenkiewicz U."/>
            <person name="Pilsyk S."/>
            <person name="Malc E."/>
            <person name="Mieczkowski P."/>
            <person name="Kruszewska J.S."/>
            <person name="Biernat P."/>
            <person name="Pawlowska J."/>
        </authorList>
    </citation>
    <scope>NUCLEOTIDE SEQUENCE</scope>
    <source>
        <strain evidence="6">WA0000067209</strain>
    </source>
</reference>
<evidence type="ECO:0000259" key="5">
    <source>
        <dbReference type="Pfam" id="PF23354"/>
    </source>
</evidence>
<comment type="caution">
    <text evidence="6">The sequence shown here is derived from an EMBL/GenBank/DDBJ whole genome shotgun (WGS) entry which is preliminary data.</text>
</comment>
<accession>A0A8H7UJA3</accession>
<dbReference type="PANTHER" id="PTHR21286:SF0">
    <property type="entry name" value="NUCLEAR PORE COMPLEX PROTEIN NUP160"/>
    <property type="match status" value="1"/>
</dbReference>
<keyword evidence="7" id="KW-1185">Reference proteome</keyword>
<keyword evidence="2" id="KW-0813">Transport</keyword>
<evidence type="ECO:0000256" key="3">
    <source>
        <dbReference type="ARBA" id="ARBA00023242"/>
    </source>
</evidence>
<dbReference type="InterPro" id="IPR056535">
    <property type="entry name" value="TPR_NUP160_M"/>
</dbReference>
<dbReference type="InterPro" id="IPR059141">
    <property type="entry name" value="Beta-prop_Nup120_160"/>
</dbReference>
<comment type="subcellular location">
    <subcellularLocation>
        <location evidence="1">Nucleus</location>
    </subcellularLocation>
</comment>
<evidence type="ECO:0000313" key="6">
    <source>
        <dbReference type="EMBL" id="KAG2183802.1"/>
    </source>
</evidence>
<dbReference type="GO" id="GO:0017056">
    <property type="term" value="F:structural constituent of nuclear pore"/>
    <property type="evidence" value="ECO:0007669"/>
    <property type="project" value="TreeGrafter"/>
</dbReference>
<dbReference type="Proteomes" id="UP000654370">
    <property type="component" value="Unassembled WGS sequence"/>
</dbReference>
<organism evidence="6 7">
    <name type="scientific">Mortierella isabellina</name>
    <name type="common">Filamentous fungus</name>
    <name type="synonym">Umbelopsis isabellina</name>
    <dbReference type="NCBI Taxonomy" id="91625"/>
    <lineage>
        <taxon>Eukaryota</taxon>
        <taxon>Fungi</taxon>
        <taxon>Fungi incertae sedis</taxon>
        <taxon>Mucoromycota</taxon>
        <taxon>Mucoromycotina</taxon>
        <taxon>Umbelopsidomycetes</taxon>
        <taxon>Umbelopsidales</taxon>
        <taxon>Umbelopsidaceae</taxon>
        <taxon>Umbelopsis</taxon>
    </lineage>
</organism>
<gene>
    <name evidence="6" type="ORF">INT43_006813</name>
</gene>
<dbReference type="AlphaFoldDB" id="A0A8H7UJA3"/>
<dbReference type="OrthoDB" id="67716at2759"/>
<dbReference type="GO" id="GO:0005643">
    <property type="term" value="C:nuclear pore"/>
    <property type="evidence" value="ECO:0007669"/>
    <property type="project" value="TreeGrafter"/>
</dbReference>
<evidence type="ECO:0008006" key="8">
    <source>
        <dbReference type="Google" id="ProtNLM"/>
    </source>
</evidence>
<dbReference type="Pfam" id="PF11715">
    <property type="entry name" value="Beta-prop_Nup120_160"/>
    <property type="match status" value="1"/>
</dbReference>
<feature type="domain" description="NUP160 middle TPR" evidence="5">
    <location>
        <begin position="929"/>
        <end position="1180"/>
    </location>
</feature>
<evidence type="ECO:0000259" key="4">
    <source>
        <dbReference type="Pfam" id="PF11715"/>
    </source>
</evidence>
<name>A0A8H7UJA3_MORIS</name>
<evidence type="ECO:0000256" key="1">
    <source>
        <dbReference type="ARBA" id="ARBA00004123"/>
    </source>
</evidence>